<dbReference type="KEGG" id="sfiy:F0344_25030"/>
<dbReference type="SUPFAM" id="SSF55874">
    <property type="entry name" value="ATPase domain of HSP90 chaperone/DNA topoisomerase II/histidine kinase"/>
    <property type="match status" value="1"/>
</dbReference>
<keyword evidence="3" id="KW-0067">ATP-binding</keyword>
<dbReference type="GO" id="GO:0005524">
    <property type="term" value="F:ATP binding"/>
    <property type="evidence" value="ECO:0007669"/>
    <property type="project" value="UniProtKB-KW"/>
</dbReference>
<evidence type="ECO:0000313" key="4">
    <source>
        <dbReference type="Proteomes" id="UP000515307"/>
    </source>
</evidence>
<evidence type="ECO:0000259" key="2">
    <source>
        <dbReference type="Pfam" id="PF13581"/>
    </source>
</evidence>
<keyword evidence="1" id="KW-0723">Serine/threonine-protein kinase</keyword>
<evidence type="ECO:0000313" key="3">
    <source>
        <dbReference type="EMBL" id="QNE77423.1"/>
    </source>
</evidence>
<keyword evidence="4" id="KW-1185">Reference proteome</keyword>
<accession>A0A7G7BQ08</accession>
<keyword evidence="1" id="KW-0418">Kinase</keyword>
<dbReference type="InterPro" id="IPR036890">
    <property type="entry name" value="HATPase_C_sf"/>
</dbReference>
<organism evidence="3 4">
    <name type="scientific">Streptomyces finlayi</name>
    <dbReference type="NCBI Taxonomy" id="67296"/>
    <lineage>
        <taxon>Bacteria</taxon>
        <taxon>Bacillati</taxon>
        <taxon>Actinomycetota</taxon>
        <taxon>Actinomycetes</taxon>
        <taxon>Kitasatosporales</taxon>
        <taxon>Streptomycetaceae</taxon>
        <taxon>Streptomyces</taxon>
    </lineage>
</organism>
<dbReference type="Proteomes" id="UP000515307">
    <property type="component" value="Chromosome"/>
</dbReference>
<dbReference type="RefSeq" id="WP_185300899.1">
    <property type="nucleotide sequence ID" value="NZ_CP045702.1"/>
</dbReference>
<dbReference type="InterPro" id="IPR050267">
    <property type="entry name" value="Anti-sigma-factor_SerPK"/>
</dbReference>
<keyword evidence="1" id="KW-0808">Transferase</keyword>
<dbReference type="EMBL" id="CP045702">
    <property type="protein sequence ID" value="QNE77423.1"/>
    <property type="molecule type" value="Genomic_DNA"/>
</dbReference>
<sequence length="159" mass="17317">MDTVSPQTPWSYVLQLPHDPRAPRVARTILRAVLELHGPTELRDTAELLACELVTNAYRHSGGQSTLRLRHTEDGGLRVSVWDTNPLIPAPFDRPPGALTLLSALSPAADTAEGGRGLLLVQECADNWGGYPLGDDLFGRSGKLLWFELTPKRELVSAA</sequence>
<dbReference type="Pfam" id="PF13581">
    <property type="entry name" value="HATPase_c_2"/>
    <property type="match status" value="1"/>
</dbReference>
<dbReference type="PANTHER" id="PTHR35526">
    <property type="entry name" value="ANTI-SIGMA-F FACTOR RSBW-RELATED"/>
    <property type="match status" value="1"/>
</dbReference>
<dbReference type="InterPro" id="IPR003594">
    <property type="entry name" value="HATPase_dom"/>
</dbReference>
<feature type="domain" description="Histidine kinase/HSP90-like ATPase" evidence="2">
    <location>
        <begin position="17"/>
        <end position="126"/>
    </location>
</feature>
<dbReference type="GO" id="GO:0004674">
    <property type="term" value="F:protein serine/threonine kinase activity"/>
    <property type="evidence" value="ECO:0007669"/>
    <property type="project" value="UniProtKB-KW"/>
</dbReference>
<reference evidence="4" key="1">
    <citation type="submission" date="2019-10" db="EMBL/GenBank/DDBJ databases">
        <title>Antimicrobial potential of Antarctic Bacteria.</title>
        <authorList>
            <person name="Benaud N."/>
            <person name="Edwards R.J."/>
            <person name="Ferrari B.C."/>
        </authorList>
    </citation>
    <scope>NUCLEOTIDE SEQUENCE [LARGE SCALE GENOMIC DNA]</scope>
    <source>
        <strain evidence="4">NBSH44</strain>
    </source>
</reference>
<name>A0A7G7BQ08_9ACTN</name>
<proteinExistence type="predicted"/>
<gene>
    <name evidence="3" type="ORF">F0344_25030</name>
</gene>
<dbReference type="Gene3D" id="3.30.565.10">
    <property type="entry name" value="Histidine kinase-like ATPase, C-terminal domain"/>
    <property type="match status" value="1"/>
</dbReference>
<dbReference type="CDD" id="cd16936">
    <property type="entry name" value="HATPase_RsbW-like"/>
    <property type="match status" value="1"/>
</dbReference>
<protein>
    <submittedName>
        <fullName evidence="3">ATP-binding protein</fullName>
    </submittedName>
</protein>
<evidence type="ECO:0000256" key="1">
    <source>
        <dbReference type="ARBA" id="ARBA00022527"/>
    </source>
</evidence>
<dbReference type="PANTHER" id="PTHR35526:SF3">
    <property type="entry name" value="ANTI-SIGMA-F FACTOR RSBW"/>
    <property type="match status" value="1"/>
</dbReference>
<keyword evidence="3" id="KW-0547">Nucleotide-binding</keyword>
<dbReference type="AlphaFoldDB" id="A0A7G7BQ08"/>